<dbReference type="STRING" id="255247.ABE41_017415"/>
<feature type="transmembrane region" description="Helical" evidence="1">
    <location>
        <begin position="45"/>
        <end position="63"/>
    </location>
</feature>
<protein>
    <submittedName>
        <fullName evidence="2">Uncharacterized protein</fullName>
    </submittedName>
</protein>
<feature type="transmembrane region" description="Helical" evidence="1">
    <location>
        <begin position="70"/>
        <end position="88"/>
    </location>
</feature>
<feature type="transmembrane region" description="Helical" evidence="1">
    <location>
        <begin position="94"/>
        <end position="111"/>
    </location>
</feature>
<dbReference type="AlphaFoldDB" id="A0A1B1Z8M4"/>
<feature type="transmembrane region" description="Helical" evidence="1">
    <location>
        <begin position="7"/>
        <end position="25"/>
    </location>
</feature>
<evidence type="ECO:0000256" key="1">
    <source>
        <dbReference type="SAM" id="Phobius"/>
    </source>
</evidence>
<evidence type="ECO:0000313" key="2">
    <source>
        <dbReference type="EMBL" id="ANX13792.1"/>
    </source>
</evidence>
<organism evidence="2 3">
    <name type="scientific">Fictibacillus arsenicus</name>
    <dbReference type="NCBI Taxonomy" id="255247"/>
    <lineage>
        <taxon>Bacteria</taxon>
        <taxon>Bacillati</taxon>
        <taxon>Bacillota</taxon>
        <taxon>Bacilli</taxon>
        <taxon>Bacillales</taxon>
        <taxon>Fictibacillaceae</taxon>
        <taxon>Fictibacillus</taxon>
    </lineage>
</organism>
<dbReference type="RefSeq" id="WP_066293110.1">
    <property type="nucleotide sequence ID" value="NZ_CP016761.1"/>
</dbReference>
<accession>A0A1B1Z8M4</accession>
<proteinExistence type="predicted"/>
<keyword evidence="1" id="KW-1133">Transmembrane helix</keyword>
<keyword evidence="1" id="KW-0812">Transmembrane</keyword>
<gene>
    <name evidence="2" type="ORF">ABE41_017415</name>
</gene>
<name>A0A1B1Z8M4_9BACL</name>
<dbReference type="EMBL" id="CP016761">
    <property type="protein sequence ID" value="ANX13792.1"/>
    <property type="molecule type" value="Genomic_DNA"/>
</dbReference>
<dbReference type="Proteomes" id="UP000077412">
    <property type="component" value="Chromosome"/>
</dbReference>
<keyword evidence="1" id="KW-0472">Membrane</keyword>
<keyword evidence="3" id="KW-1185">Reference proteome</keyword>
<reference evidence="2 3" key="1">
    <citation type="submission" date="2016-08" db="EMBL/GenBank/DDBJ databases">
        <title>Complete genome sequence of Fictibacillus arsenicus G25-54, a strain with toxicity to nematodes and a potential arsenic-resistance activity.</title>
        <authorList>
            <person name="Zheng Z."/>
        </authorList>
    </citation>
    <scope>NUCLEOTIDE SEQUENCE [LARGE SCALE GENOMIC DNA]</scope>
    <source>
        <strain evidence="2 3">G25-54</strain>
    </source>
</reference>
<sequence>MKKIIYFSCWLSISVTSSFSIYLLNPSLQKFLSSHYPFSHHVSEFVLLFLLTVAPVAASIYFVITLKVHVLYITLIFTLSYIPVTLLSENQLQHYYIYSILLVFVIVFTHLKKWVIFKRL</sequence>
<dbReference type="KEGG" id="far:ABE41_017415"/>
<evidence type="ECO:0000313" key="3">
    <source>
        <dbReference type="Proteomes" id="UP000077412"/>
    </source>
</evidence>